<accession>A0A8W7Q331</accession>
<protein>
    <submittedName>
        <fullName evidence="1">Uncharacterized protein</fullName>
    </submittedName>
</protein>
<proteinExistence type="predicted"/>
<name>A0A8W7Q331_ANOCL</name>
<dbReference type="Proteomes" id="UP000075882">
    <property type="component" value="Unassembled WGS sequence"/>
</dbReference>
<dbReference type="AlphaFoldDB" id="A0A8W7Q331"/>
<reference evidence="1" key="1">
    <citation type="submission" date="2022-08" db="UniProtKB">
        <authorList>
            <consortium name="EnsemblMetazoa"/>
        </authorList>
    </citation>
    <scope>IDENTIFICATION</scope>
</reference>
<dbReference type="EnsemblMetazoa" id="ACOM042106-RA">
    <property type="protein sequence ID" value="ACOM042106-PA.1"/>
    <property type="gene ID" value="ACOM042106"/>
</dbReference>
<sequence>MDADEELLTTKPGRAHVYTNPSWHAVRKQSSRKMSAVSRSCAIFLHISGSNTGQSSKRGQAGVPISFIGSYDDTIRPHGAKPPAPIAPPPEPLPFTYLSILANRAQPVARGKPVLRLRQLIAARRRRRRWWWSAGLLPTTVRQTVTAGSTVMVMMVTLLLAVRHHLLVRQILLLLLERTVRGGVRVECDHGHPRPVALAARHHTLLVERKHRHQVVLAAHHHVLAVRAPAHAQKPTKVAARDADQLHVLVVEDAQKAVLRHHGQMLAARREAKLVDARVLVLAEAPLVQRNQTRTTFFFKSSFSAIAAIFSPEGLGWTAKNSAEHGV</sequence>
<evidence type="ECO:0000313" key="1">
    <source>
        <dbReference type="EnsemblMetazoa" id="ACOM042106-PA.1"/>
    </source>
</evidence>
<organism evidence="1">
    <name type="scientific">Anopheles coluzzii</name>
    <name type="common">African malaria mosquito</name>
    <dbReference type="NCBI Taxonomy" id="1518534"/>
    <lineage>
        <taxon>Eukaryota</taxon>
        <taxon>Metazoa</taxon>
        <taxon>Ecdysozoa</taxon>
        <taxon>Arthropoda</taxon>
        <taxon>Hexapoda</taxon>
        <taxon>Insecta</taxon>
        <taxon>Pterygota</taxon>
        <taxon>Neoptera</taxon>
        <taxon>Endopterygota</taxon>
        <taxon>Diptera</taxon>
        <taxon>Nematocera</taxon>
        <taxon>Culicoidea</taxon>
        <taxon>Culicidae</taxon>
        <taxon>Anophelinae</taxon>
        <taxon>Anopheles</taxon>
    </lineage>
</organism>